<feature type="signal peptide" evidence="2">
    <location>
        <begin position="1"/>
        <end position="28"/>
    </location>
</feature>
<feature type="region of interest" description="Disordered" evidence="1">
    <location>
        <begin position="40"/>
        <end position="110"/>
    </location>
</feature>
<feature type="compositionally biased region" description="Low complexity" evidence="1">
    <location>
        <begin position="53"/>
        <end position="110"/>
    </location>
</feature>
<dbReference type="EMBL" id="BOMN01000040">
    <property type="protein sequence ID" value="GIE20327.1"/>
    <property type="molecule type" value="Genomic_DNA"/>
</dbReference>
<evidence type="ECO:0008006" key="5">
    <source>
        <dbReference type="Google" id="ProtNLM"/>
    </source>
</evidence>
<evidence type="ECO:0000313" key="4">
    <source>
        <dbReference type="Proteomes" id="UP000603200"/>
    </source>
</evidence>
<reference evidence="3 4" key="1">
    <citation type="submission" date="2021-01" db="EMBL/GenBank/DDBJ databases">
        <title>Whole genome shotgun sequence of Actinoplanes humidus NBRC 14915.</title>
        <authorList>
            <person name="Komaki H."/>
            <person name="Tamura T."/>
        </authorList>
    </citation>
    <scope>NUCLEOTIDE SEQUENCE [LARGE SCALE GENOMIC DNA]</scope>
    <source>
        <strain evidence="3 4">NBRC 14915</strain>
    </source>
</reference>
<evidence type="ECO:0000256" key="1">
    <source>
        <dbReference type="SAM" id="MobiDB-lite"/>
    </source>
</evidence>
<comment type="caution">
    <text evidence="3">The sequence shown here is derived from an EMBL/GenBank/DDBJ whole genome shotgun (WGS) entry which is preliminary data.</text>
</comment>
<feature type="chain" id="PRO_5047203975" description="DNA mismatch repair protein MutL" evidence="2">
    <location>
        <begin position="29"/>
        <end position="193"/>
    </location>
</feature>
<keyword evidence="2" id="KW-0732">Signal</keyword>
<accession>A0ABQ3ZP22</accession>
<organism evidence="3 4">
    <name type="scientific">Winogradskya humida</name>
    <dbReference type="NCBI Taxonomy" id="113566"/>
    <lineage>
        <taxon>Bacteria</taxon>
        <taxon>Bacillati</taxon>
        <taxon>Actinomycetota</taxon>
        <taxon>Actinomycetes</taxon>
        <taxon>Micromonosporales</taxon>
        <taxon>Micromonosporaceae</taxon>
        <taxon>Winogradskya</taxon>
    </lineage>
</organism>
<name>A0ABQ3ZP22_9ACTN</name>
<evidence type="ECO:0000256" key="2">
    <source>
        <dbReference type="SAM" id="SignalP"/>
    </source>
</evidence>
<dbReference type="Proteomes" id="UP000603200">
    <property type="component" value="Unassembled WGS sequence"/>
</dbReference>
<evidence type="ECO:0000313" key="3">
    <source>
        <dbReference type="EMBL" id="GIE20327.1"/>
    </source>
</evidence>
<sequence>MLGWCAATLTSVALASVAMLPVLRTATADEGTLVSVDQLRDSGELTPTPIPDPIATTKPPKSSSHASPSSSPSPSRSRSKSPSKSAETSESPKPTTKPPTTTTEDGWTVTTSEDDVRTYVRSFRVEGGQTVIRASEGVIKLVTATPADGYSVATVQNTADNLAVYFNETNHSFIVHVVWQADKPFAQVDEVGS</sequence>
<keyword evidence="4" id="KW-1185">Reference proteome</keyword>
<gene>
    <name evidence="3" type="ORF">Ahu01nite_034290</name>
</gene>
<proteinExistence type="predicted"/>
<protein>
    <recommendedName>
        <fullName evidence="5">DNA mismatch repair protein MutL</fullName>
    </recommendedName>
</protein>